<dbReference type="Pfam" id="PF13966">
    <property type="entry name" value="zf-RVT"/>
    <property type="match status" value="1"/>
</dbReference>
<reference evidence="4" key="2">
    <citation type="journal article" date="2017" name="Nat. Plants">
        <title>The Aegilops tauschii genome reveals multiple impacts of transposons.</title>
        <authorList>
            <person name="Zhao G."/>
            <person name="Zou C."/>
            <person name="Li K."/>
            <person name="Wang K."/>
            <person name="Li T."/>
            <person name="Gao L."/>
            <person name="Zhang X."/>
            <person name="Wang H."/>
            <person name="Yang Z."/>
            <person name="Liu X."/>
            <person name="Jiang W."/>
            <person name="Mao L."/>
            <person name="Kong X."/>
            <person name="Jiao Y."/>
            <person name="Jia J."/>
        </authorList>
    </citation>
    <scope>NUCLEOTIDE SEQUENCE [LARGE SCALE GENOMIC DNA]</scope>
    <source>
        <strain evidence="4">cv. AL8/78</strain>
    </source>
</reference>
<dbReference type="Proteomes" id="UP000015105">
    <property type="component" value="Chromosome 5D"/>
</dbReference>
<reference evidence="3" key="5">
    <citation type="journal article" date="2021" name="G3 (Bethesda)">
        <title>Aegilops tauschii genome assembly Aet v5.0 features greater sequence contiguity and improved annotation.</title>
        <authorList>
            <person name="Wang L."/>
            <person name="Zhu T."/>
            <person name="Rodriguez J.C."/>
            <person name="Deal K.R."/>
            <person name="Dubcovsky J."/>
            <person name="McGuire P.E."/>
            <person name="Lux T."/>
            <person name="Spannagl M."/>
            <person name="Mayer K.F.X."/>
            <person name="Baldrich P."/>
            <person name="Meyers B.C."/>
            <person name="Huo N."/>
            <person name="Gu Y.Q."/>
            <person name="Zhou H."/>
            <person name="Devos K.M."/>
            <person name="Bennetzen J.L."/>
            <person name="Unver T."/>
            <person name="Budak H."/>
            <person name="Gulick P.J."/>
            <person name="Galiba G."/>
            <person name="Kalapos B."/>
            <person name="Nelson D.R."/>
            <person name="Li P."/>
            <person name="You F.M."/>
            <person name="Luo M.C."/>
            <person name="Dvorak J."/>
        </authorList>
    </citation>
    <scope>NUCLEOTIDE SEQUENCE [LARGE SCALE GENOMIC DNA]</scope>
    <source>
        <strain evidence="3">cv. AL8/78</strain>
    </source>
</reference>
<dbReference type="PANTHER" id="PTHR47746">
    <property type="entry name" value="ZF-RVT DOMAIN-CONTAINING PROTEIN"/>
    <property type="match status" value="1"/>
</dbReference>
<evidence type="ECO:0000313" key="4">
    <source>
        <dbReference type="Proteomes" id="UP000015105"/>
    </source>
</evidence>
<evidence type="ECO:0000259" key="2">
    <source>
        <dbReference type="Pfam" id="PF13966"/>
    </source>
</evidence>
<evidence type="ECO:0000256" key="1">
    <source>
        <dbReference type="SAM" id="MobiDB-lite"/>
    </source>
</evidence>
<dbReference type="PANTHER" id="PTHR47746:SF88">
    <property type="entry name" value="RNA-DIRECTED DNA POLYMERASE (REVERSE TRANSCRIPTASE)-RELATED FAMILY PROTEIN-RELATED"/>
    <property type="match status" value="1"/>
</dbReference>
<protein>
    <recommendedName>
        <fullName evidence="2">Reverse transcriptase zinc-binding domain-containing protein</fullName>
    </recommendedName>
</protein>
<reference evidence="3" key="4">
    <citation type="submission" date="2019-03" db="UniProtKB">
        <authorList>
            <consortium name="EnsemblPlants"/>
        </authorList>
    </citation>
    <scope>IDENTIFICATION</scope>
</reference>
<dbReference type="InterPro" id="IPR026960">
    <property type="entry name" value="RVT-Znf"/>
</dbReference>
<dbReference type="Gramene" id="AET5Gv20187200.1">
    <property type="protein sequence ID" value="AET5Gv20187200.1"/>
    <property type="gene ID" value="AET5Gv20187200"/>
</dbReference>
<dbReference type="AlphaFoldDB" id="A0A453JTR6"/>
<dbReference type="EnsemblPlants" id="AET5Gv20187200.1">
    <property type="protein sequence ID" value="AET5Gv20187200.1"/>
    <property type="gene ID" value="AET5Gv20187200"/>
</dbReference>
<reference evidence="4" key="1">
    <citation type="journal article" date="2014" name="Science">
        <title>Ancient hybridizations among the ancestral genomes of bread wheat.</title>
        <authorList>
            <consortium name="International Wheat Genome Sequencing Consortium,"/>
            <person name="Marcussen T."/>
            <person name="Sandve S.R."/>
            <person name="Heier L."/>
            <person name="Spannagl M."/>
            <person name="Pfeifer M."/>
            <person name="Jakobsen K.S."/>
            <person name="Wulff B.B."/>
            <person name="Steuernagel B."/>
            <person name="Mayer K.F."/>
            <person name="Olsen O.A."/>
        </authorList>
    </citation>
    <scope>NUCLEOTIDE SEQUENCE [LARGE SCALE GENOMIC DNA]</scope>
    <source>
        <strain evidence="4">cv. AL8/78</strain>
    </source>
</reference>
<reference evidence="3" key="3">
    <citation type="journal article" date="2017" name="Nature">
        <title>Genome sequence of the progenitor of the wheat D genome Aegilops tauschii.</title>
        <authorList>
            <person name="Luo M.C."/>
            <person name="Gu Y.Q."/>
            <person name="Puiu D."/>
            <person name="Wang H."/>
            <person name="Twardziok S.O."/>
            <person name="Deal K.R."/>
            <person name="Huo N."/>
            <person name="Zhu T."/>
            <person name="Wang L."/>
            <person name="Wang Y."/>
            <person name="McGuire P.E."/>
            <person name="Liu S."/>
            <person name="Long H."/>
            <person name="Ramasamy R.K."/>
            <person name="Rodriguez J.C."/>
            <person name="Van S.L."/>
            <person name="Yuan L."/>
            <person name="Wang Z."/>
            <person name="Xia Z."/>
            <person name="Xiao L."/>
            <person name="Anderson O.D."/>
            <person name="Ouyang S."/>
            <person name="Liang Y."/>
            <person name="Zimin A.V."/>
            <person name="Pertea G."/>
            <person name="Qi P."/>
            <person name="Bennetzen J.L."/>
            <person name="Dai X."/>
            <person name="Dawson M.W."/>
            <person name="Muller H.G."/>
            <person name="Kugler K."/>
            <person name="Rivarola-Duarte L."/>
            <person name="Spannagl M."/>
            <person name="Mayer K.F.X."/>
            <person name="Lu F.H."/>
            <person name="Bevan M.W."/>
            <person name="Leroy P."/>
            <person name="Li P."/>
            <person name="You F.M."/>
            <person name="Sun Q."/>
            <person name="Liu Z."/>
            <person name="Lyons E."/>
            <person name="Wicker T."/>
            <person name="Salzberg S.L."/>
            <person name="Devos K.M."/>
            <person name="Dvorak J."/>
        </authorList>
    </citation>
    <scope>NUCLEOTIDE SEQUENCE [LARGE SCALE GENOMIC DNA]</scope>
    <source>
        <strain evidence="3">cv. AL8/78</strain>
    </source>
</reference>
<evidence type="ECO:0000313" key="3">
    <source>
        <dbReference type="EnsemblPlants" id="AET5Gv20187200.1"/>
    </source>
</evidence>
<organism evidence="3 4">
    <name type="scientific">Aegilops tauschii subsp. strangulata</name>
    <name type="common">Goatgrass</name>
    <dbReference type="NCBI Taxonomy" id="200361"/>
    <lineage>
        <taxon>Eukaryota</taxon>
        <taxon>Viridiplantae</taxon>
        <taxon>Streptophyta</taxon>
        <taxon>Embryophyta</taxon>
        <taxon>Tracheophyta</taxon>
        <taxon>Spermatophyta</taxon>
        <taxon>Magnoliopsida</taxon>
        <taxon>Liliopsida</taxon>
        <taxon>Poales</taxon>
        <taxon>Poaceae</taxon>
        <taxon>BOP clade</taxon>
        <taxon>Pooideae</taxon>
        <taxon>Triticodae</taxon>
        <taxon>Triticeae</taxon>
        <taxon>Triticinae</taxon>
        <taxon>Aegilops</taxon>
    </lineage>
</organism>
<sequence>MSTGNASLGRSRLVASACATLAAPASRSAPAGCRSATQTAPEHGPASTCSSSPRSVPSSSHLPPCKLGTTRRLSSGKIDGLAGVLFARLRRSSTLAFPSATAKLRTVADGLQANQWARDIHDTIGIHEIGQYLQLWQAITDRLARRGLQHPARCLLCDQAPESMHHLILACPFARQIWHEVLHWLRLPCAPPDKEISLNDWWRTARHDTPMPMRKGLASATLLVPWMIWKHRNDCVFNRGQPSTSDLLTKIKDEAALWARAGALGLRAILPQNWDVH</sequence>
<feature type="region of interest" description="Disordered" evidence="1">
    <location>
        <begin position="29"/>
        <end position="68"/>
    </location>
</feature>
<proteinExistence type="predicted"/>
<feature type="domain" description="Reverse transcriptase zinc-binding" evidence="2">
    <location>
        <begin position="139"/>
        <end position="178"/>
    </location>
</feature>
<keyword evidence="4" id="KW-1185">Reference proteome</keyword>
<feature type="compositionally biased region" description="Low complexity" evidence="1">
    <location>
        <begin position="45"/>
        <end position="64"/>
    </location>
</feature>
<name>A0A453JTR6_AEGTS</name>
<dbReference type="STRING" id="200361.A0A453JTR6"/>
<accession>A0A453JTR6</accession>